<evidence type="ECO:0000256" key="7">
    <source>
        <dbReference type="SAM" id="MobiDB-lite"/>
    </source>
</evidence>
<dbReference type="GO" id="GO:0017000">
    <property type="term" value="P:antibiotic biosynthetic process"/>
    <property type="evidence" value="ECO:0007669"/>
    <property type="project" value="InterPro"/>
</dbReference>
<keyword evidence="4" id="KW-0547">Nucleotide-binding</keyword>
<evidence type="ECO:0000259" key="10">
    <source>
        <dbReference type="Pfam" id="PF08240"/>
    </source>
</evidence>
<dbReference type="GeneID" id="19891545"/>
<proteinExistence type="predicted"/>
<comment type="cofactor">
    <cofactor evidence="1">
        <name>NAD(+)</name>
        <dbReference type="ChEBI" id="CHEBI:57540"/>
    </cofactor>
</comment>
<dbReference type="Pfam" id="PF24621">
    <property type="entry name" value="DHQS_C"/>
    <property type="match status" value="1"/>
</dbReference>
<dbReference type="InterPro" id="IPR000600">
    <property type="entry name" value="ROK"/>
</dbReference>
<reference evidence="12 13" key="1">
    <citation type="journal article" date="2012" name="Sci. Rep.">
        <title>Genomic perspectives on the evolution of fungal entomopathogenicity in Beauveria bassiana.</title>
        <authorList>
            <person name="Xiao G."/>
            <person name="Ying S.H."/>
            <person name="Zheng P."/>
            <person name="Wang Z.L."/>
            <person name="Zhang S."/>
            <person name="Xie X.Q."/>
            <person name="Shang Y."/>
            <person name="St Leger R.J."/>
            <person name="Zhao G.P."/>
            <person name="Wang C."/>
            <person name="Feng M.G."/>
        </authorList>
    </citation>
    <scope>NUCLEOTIDE SEQUENCE [LARGE SCALE GENOMIC DNA]</scope>
    <source>
        <strain evidence="12 13">ARSEF 2860</strain>
    </source>
</reference>
<keyword evidence="3" id="KW-0479">Metal-binding</keyword>
<evidence type="ECO:0000256" key="4">
    <source>
        <dbReference type="ARBA" id="ARBA00022741"/>
    </source>
</evidence>
<feature type="region of interest" description="Disordered" evidence="7">
    <location>
        <begin position="1178"/>
        <end position="1215"/>
    </location>
</feature>
<evidence type="ECO:0000256" key="5">
    <source>
        <dbReference type="ARBA" id="ARBA00023027"/>
    </source>
</evidence>
<evidence type="ECO:0000259" key="9">
    <source>
        <dbReference type="Pfam" id="PF01761"/>
    </source>
</evidence>
<protein>
    <submittedName>
        <fullName evidence="12">Valiolone synthase ValA</fullName>
    </submittedName>
</protein>
<dbReference type="EMBL" id="JH725185">
    <property type="protein sequence ID" value="EJP62449.1"/>
    <property type="molecule type" value="Genomic_DNA"/>
</dbReference>
<dbReference type="SUPFAM" id="SSF53697">
    <property type="entry name" value="SIS domain"/>
    <property type="match status" value="1"/>
</dbReference>
<dbReference type="Pfam" id="PF00480">
    <property type="entry name" value="ROK"/>
    <property type="match status" value="1"/>
</dbReference>
<dbReference type="SUPFAM" id="SSF51735">
    <property type="entry name" value="NAD(P)-binding Rossmann-fold domains"/>
    <property type="match status" value="2"/>
</dbReference>
<evidence type="ECO:0000256" key="3">
    <source>
        <dbReference type="ARBA" id="ARBA00022723"/>
    </source>
</evidence>
<dbReference type="InterPro" id="IPR013154">
    <property type="entry name" value="ADH-like_N"/>
</dbReference>
<dbReference type="STRING" id="655819.J4KLM2"/>
<dbReference type="InterPro" id="IPR030960">
    <property type="entry name" value="DHQS/DOIS_N"/>
</dbReference>
<feature type="domain" description="NAD-dependent epimerase/dehydratase" evidence="8">
    <location>
        <begin position="847"/>
        <end position="978"/>
    </location>
</feature>
<dbReference type="Gene3D" id="3.90.180.10">
    <property type="entry name" value="Medium-chain alcohol dehydrogenases, catalytic domain"/>
    <property type="match status" value="1"/>
</dbReference>
<feature type="domain" description="3-dehydroquinate synthase N-terminal" evidence="9">
    <location>
        <begin position="532"/>
        <end position="638"/>
    </location>
</feature>
<dbReference type="Pfam" id="PF01761">
    <property type="entry name" value="DHQ_synthase"/>
    <property type="match status" value="2"/>
</dbReference>
<dbReference type="PANTHER" id="PTHR43622">
    <property type="entry name" value="3-DEHYDROQUINATE SYNTHASE"/>
    <property type="match status" value="1"/>
</dbReference>
<feature type="domain" description="NAD-dependent epimerase/dehydratase" evidence="8">
    <location>
        <begin position="1024"/>
        <end position="1111"/>
    </location>
</feature>
<dbReference type="GO" id="GO:0097367">
    <property type="term" value="F:carbohydrate derivative binding"/>
    <property type="evidence" value="ECO:0007669"/>
    <property type="project" value="InterPro"/>
</dbReference>
<dbReference type="Gene3D" id="3.40.50.720">
    <property type="entry name" value="NAD(P)-binding Rossmann-like Domain"/>
    <property type="match status" value="2"/>
</dbReference>
<comment type="pathway">
    <text evidence="2">Secondary metabolite biosynthesis.</text>
</comment>
<dbReference type="SUPFAM" id="SSF53067">
    <property type="entry name" value="Actin-like ATPase domain"/>
    <property type="match status" value="1"/>
</dbReference>
<evidence type="ECO:0000259" key="11">
    <source>
        <dbReference type="Pfam" id="PF24621"/>
    </source>
</evidence>
<dbReference type="InterPro" id="IPR046348">
    <property type="entry name" value="SIS_dom_sf"/>
</dbReference>
<feature type="compositionally biased region" description="Polar residues" evidence="7">
    <location>
        <begin position="1193"/>
        <end position="1203"/>
    </location>
</feature>
<dbReference type="CDD" id="cd23763">
    <property type="entry name" value="ASKHA_ATPase_ROK"/>
    <property type="match status" value="1"/>
</dbReference>
<sequence>MTICSVSDNIHRLDGVHHWSDQYGNHGTELVTHHEIAARMIQTPGLFGPSSMREGGACELAKYFDTGSSKVRRSLCVIIDGKLPQKRRDEITRYFEHYESKGVIEGHINVVMTVNDGEKNFKAVSKIILAAKKVGLKRRDLFVAIGSQPLADLVGFAAGTYRRSTPWILISTDILGTVRSSLSTNSLSIDYNAETGVRHNRLLSFVHPPLVGFYDPRDVCSAEPGDMRRGMAELIRLGVLENGELLSYIEANAAAIVPSADDDGVAGHELVQAVEMAIDTLARRQYPVDMAEKHIKILSLGLGSETVSVLQQLLDSHDEDAEFMVTGAAFMAALSVVKGSLKHGDLKRYIDVMVKLRFRVFHHGMQSPSFWSVFVEETRDRGSSLVIPAGGGGTYDFLSLSEVLAHDVQDAVYLLQCFCLFSSANGNSAARSVGFTAPITTRPKLREQRAATRISYHVATTPNLFDANNPTLIQSYCVDKEYTSCPGAPKKRALIVVDRNIGEAALAKTRAYFKAHAASLDDFTFHEVNVSSVAKDMTATFEIVEAAINFGISPNDVFIVIGGGTIMDVIGFVAAMFKNGVPYVRIATTLVGMIDAGIGAKVGVNFHHHKNLVGRYYAPLACLNDPAAFLPTLPKRDFACGLAEAVKMALIKSPRLFEVVEKYHGTLTQNEHTPEVLQIAIQTMLEELQPNLHETSLVRLVDFGHEFGHIIESLAQYELPHGECVSIGMSISSHLAHVKGRLSYAELEAILDCLLSLGLPVYTTEHDCCSGRTLWAKISTEGIEHKDGKLLLAIPEKIGTGAFIDEILDISADMVEKTMGFLQEYQGARGRAAATTNGSVQPMDQVVTVIGASGNIGASLVQQLVQIGLEVKSMVRPESVDKLLQRLDGSLETHSVVAGDFMDLVNLEKTIGESTVIFNTVGVVTLKSRPEDYAKVIAVNGFAQGVIAHLARRMHKDKDLKIIFPSTQRVHIIGKNTDATAWIRNAKSAFERCCASCLAAANVLAALELFSQTLLALCPVPQGVNVYELSKLLGESFVADMPRGVSLRISGVYGPGFTGGFVHRALSPKSQHSVEAVAEKRDFIFVDDLIDILLKMIASPVDESARREFDVASGESVDLEHLWNMARGILGDDATVTFTESATNDVFVLDTATAEKLLARPFTTLQAGLQKTMSSLLGSNTSESSSALGSPWNMATRSSSASTPGEPVSPPRGLAPVPNSIVFDVGSTTLRIAVLSLDGLPLGTPVRVPSPSRQSHPGLPTEMLQKKLLEEIAARVDSAKAEYPDDALEEVGISLGAVVDRAGIVQDASILWGEPACGYNLLQALKMQIPGMRFTILNDISAAAWRYHTEGRFCLITVSSGLSNKVMNLDLQNPDRLDTGPQGIGGEMGHVVVEPQATNLLIQRAMERQQLQYSRFKSSVLSILSHGSMAKVTHHVLRQALQEEDPLALELARAGNIPVCPCGNVGDLCSLSSGRAALKYAQSLASEGTYSDVPREIDDAWLQEAIASKHALGVKTLNHVTYPVALRIVQLAADIGLDKFIIVGGFVTKTARNAYIPALQSHLLQLIHKSAYFSHWTEEKVRSMVKAGVDDDNDSLFGAGQYIQSQKRDYLAVEKVVGQPKLVTTQRKMLQCGAKEFVVKIVFSGICTTDMQIVDGTRGLEPGVLGHEGICQVMQVGKDVKGVEIGEMIVLNPNNPLDDHSKLGHNFDGVFQEYLKIGQESIQRRQILSLGRSVVPPVYTLIEPLSCVVAAQCRIRDGVVGKNVVVIGAGMMGLMFVLMNQKMGARNVFLANRSRTRLDFATSRGIVAEEATFVMDHAAFSPASKISRVGGADVIIIAVSSGQGRAATELAMEQINSGGCIYLFAGFQPGDTITTDDANQNVDAWAIRTDWKHEQVSMRGKPLTLSGHRGSRVHDLEQASDQIRQHELAFSKLLSHVISLDALPDAMQSLLSSNSEIRGRVPRRVVIDHAAPRQTLEPYEETPLRHLYEATRKPKKDISKGNIFRDIGFDGERSMLGWVLPPPWAAVRKEIQAVVDLDFVDSAEFFIWVGTGSWSFALEALQHVVVPRSTGATTFLVLNSLDPAALAGVLRRIEGRLSRVVCVGISQSGSTLETTMLMDTLRGCFEQAKLDHHEHFLWLTDIGGPSKIHVTGEVTIRSSTTTTHDWSKTHMVPLTVNNHGDINALFCSPHSMATLLPLFILLGKDWKRMQTVFEQYVSLRPHIAEKVLQDTQSVAFALFETIWAVFDKDLGSAADKLAIQLVEQGLGSKLSGFNPRLEVSTTPTTRAGSDAATTLDFSRMPGSTRPVTKLMLTMYGLSIFVAAMAYHRGINFVTHPNVDFYKRRAKQLAQAKKNAVSIQSTVEDVCAATVAYVQQAHPKLRRVNLLYYCHEWFYDGSAILDALMRQLHKSGFEDIPICLAQGEEWNHSRFQGAMQAEDALHVVVGFEYGAFPAVHGVSDEAMRANFQMLQSIARATHEVLCSRSLYFKLLI</sequence>
<evidence type="ECO:0000256" key="6">
    <source>
        <dbReference type="ARBA" id="ARBA00023239"/>
    </source>
</evidence>
<dbReference type="GO" id="GO:0006094">
    <property type="term" value="P:gluconeogenesis"/>
    <property type="evidence" value="ECO:0007669"/>
    <property type="project" value="InterPro"/>
</dbReference>
<dbReference type="CDD" id="cd08199">
    <property type="entry name" value="EEVS"/>
    <property type="match status" value="1"/>
</dbReference>
<evidence type="ECO:0000313" key="13">
    <source>
        <dbReference type="Proteomes" id="UP000002762"/>
    </source>
</evidence>
<dbReference type="Pfam" id="PF01370">
    <property type="entry name" value="Epimerase"/>
    <property type="match status" value="2"/>
</dbReference>
<dbReference type="InterPro" id="IPR011032">
    <property type="entry name" value="GroES-like_sf"/>
</dbReference>
<dbReference type="RefSeq" id="XP_008601852.1">
    <property type="nucleotide sequence ID" value="XM_008603630.1"/>
</dbReference>
<dbReference type="PROSITE" id="PS51463">
    <property type="entry name" value="P_GLUCOSE_ISOMERASE_3"/>
    <property type="match status" value="1"/>
</dbReference>
<gene>
    <name evidence="12" type="ORF">BBA_08533</name>
</gene>
<dbReference type="Gene3D" id="1.20.1090.10">
    <property type="entry name" value="Dehydroquinate synthase-like - alpha domain"/>
    <property type="match status" value="2"/>
</dbReference>
<keyword evidence="13" id="KW-1185">Reference proteome</keyword>
<dbReference type="GO" id="GO:0046872">
    <property type="term" value="F:metal ion binding"/>
    <property type="evidence" value="ECO:0007669"/>
    <property type="project" value="UniProtKB-KW"/>
</dbReference>
<keyword evidence="5" id="KW-0520">NAD</keyword>
<name>J4KLM2_BEAB2</name>
<dbReference type="PANTHER" id="PTHR43622:SF3">
    <property type="entry name" value="2-EPI-5-EPI-VALIOLONE SYNTHASE"/>
    <property type="match status" value="1"/>
</dbReference>
<dbReference type="SUPFAM" id="SSF56796">
    <property type="entry name" value="Dehydroquinate synthase-like"/>
    <property type="match status" value="2"/>
</dbReference>
<evidence type="ECO:0000256" key="1">
    <source>
        <dbReference type="ARBA" id="ARBA00001911"/>
    </source>
</evidence>
<feature type="domain" description="3-dehydroquinate synthase C-terminal" evidence="11">
    <location>
        <begin position="641"/>
        <end position="765"/>
    </location>
</feature>
<dbReference type="Pfam" id="PF08240">
    <property type="entry name" value="ADH_N"/>
    <property type="match status" value="1"/>
</dbReference>
<dbReference type="GO" id="GO:0000166">
    <property type="term" value="F:nucleotide binding"/>
    <property type="evidence" value="ECO:0007669"/>
    <property type="project" value="UniProtKB-KW"/>
</dbReference>
<dbReference type="Gene3D" id="3.40.50.1970">
    <property type="match status" value="2"/>
</dbReference>
<dbReference type="InterPro" id="IPR036291">
    <property type="entry name" value="NAD(P)-bd_dom_sf"/>
</dbReference>
<dbReference type="SUPFAM" id="SSF50129">
    <property type="entry name" value="GroES-like"/>
    <property type="match status" value="1"/>
</dbReference>
<dbReference type="InterPro" id="IPR001509">
    <property type="entry name" value="Epimerase_deHydtase"/>
</dbReference>
<organism evidence="12 13">
    <name type="scientific">Beauveria bassiana (strain ARSEF 2860)</name>
    <name type="common">White muscardine disease fungus</name>
    <name type="synonym">Tritirachium shiotae</name>
    <dbReference type="NCBI Taxonomy" id="655819"/>
    <lineage>
        <taxon>Eukaryota</taxon>
        <taxon>Fungi</taxon>
        <taxon>Dikarya</taxon>
        <taxon>Ascomycota</taxon>
        <taxon>Pezizomycotina</taxon>
        <taxon>Sordariomycetes</taxon>
        <taxon>Hypocreomycetidae</taxon>
        <taxon>Hypocreales</taxon>
        <taxon>Cordycipitaceae</taxon>
        <taxon>Beauveria</taxon>
    </lineage>
</organism>
<feature type="domain" description="3-dehydroquinate synthase N-terminal" evidence="9">
    <location>
        <begin position="112"/>
        <end position="185"/>
    </location>
</feature>
<dbReference type="InterPro" id="IPR001672">
    <property type="entry name" value="G6P_Isomerase"/>
</dbReference>
<dbReference type="Proteomes" id="UP000002762">
    <property type="component" value="Unassembled WGS sequence"/>
</dbReference>
<dbReference type="InParanoid" id="J4KLM2"/>
<evidence type="ECO:0000256" key="2">
    <source>
        <dbReference type="ARBA" id="ARBA00005179"/>
    </source>
</evidence>
<keyword evidence="6" id="KW-0456">Lyase</keyword>
<dbReference type="GO" id="GO:0004347">
    <property type="term" value="F:glucose-6-phosphate isomerase activity"/>
    <property type="evidence" value="ECO:0007669"/>
    <property type="project" value="InterPro"/>
</dbReference>
<dbReference type="Gene3D" id="3.30.420.40">
    <property type="match status" value="2"/>
</dbReference>
<evidence type="ECO:0000259" key="8">
    <source>
        <dbReference type="Pfam" id="PF01370"/>
    </source>
</evidence>
<dbReference type="GO" id="GO:0003856">
    <property type="term" value="F:3-dehydroquinate synthase activity"/>
    <property type="evidence" value="ECO:0007669"/>
    <property type="project" value="TreeGrafter"/>
</dbReference>
<dbReference type="InterPro" id="IPR035872">
    <property type="entry name" value="EEVS-like"/>
</dbReference>
<dbReference type="InterPro" id="IPR043129">
    <property type="entry name" value="ATPase_NBD"/>
</dbReference>
<accession>J4KLM2</accession>
<dbReference type="HOGENOM" id="CLU_229030_0_0_1"/>
<feature type="domain" description="Alcohol dehydrogenase-like N-terminal" evidence="10">
    <location>
        <begin position="1634"/>
        <end position="1718"/>
    </location>
</feature>
<dbReference type="GO" id="GO:0006096">
    <property type="term" value="P:glycolytic process"/>
    <property type="evidence" value="ECO:0007669"/>
    <property type="project" value="InterPro"/>
</dbReference>
<dbReference type="InterPro" id="IPR056179">
    <property type="entry name" value="DHQS_C"/>
</dbReference>
<dbReference type="Gene3D" id="3.40.50.10490">
    <property type="entry name" value="Glucose-6-phosphate isomerase like protein, domain 1"/>
    <property type="match status" value="1"/>
</dbReference>
<feature type="compositionally biased region" description="Low complexity" evidence="7">
    <location>
        <begin position="1178"/>
        <end position="1190"/>
    </location>
</feature>
<dbReference type="InterPro" id="IPR050071">
    <property type="entry name" value="Dehydroquinate_synthase"/>
</dbReference>
<evidence type="ECO:0000313" key="12">
    <source>
        <dbReference type="EMBL" id="EJP62449.1"/>
    </source>
</evidence>